<gene>
    <name evidence="2" type="ORF">FJT64_007614</name>
</gene>
<evidence type="ECO:0000313" key="3">
    <source>
        <dbReference type="Proteomes" id="UP000440578"/>
    </source>
</evidence>
<keyword evidence="3" id="KW-1185">Reference proteome</keyword>
<accession>A0A6A4VEF1</accession>
<evidence type="ECO:0000256" key="1">
    <source>
        <dbReference type="SAM" id="MobiDB-lite"/>
    </source>
</evidence>
<organism evidence="2 3">
    <name type="scientific">Amphibalanus amphitrite</name>
    <name type="common">Striped barnacle</name>
    <name type="synonym">Balanus amphitrite</name>
    <dbReference type="NCBI Taxonomy" id="1232801"/>
    <lineage>
        <taxon>Eukaryota</taxon>
        <taxon>Metazoa</taxon>
        <taxon>Ecdysozoa</taxon>
        <taxon>Arthropoda</taxon>
        <taxon>Crustacea</taxon>
        <taxon>Multicrustacea</taxon>
        <taxon>Cirripedia</taxon>
        <taxon>Thoracica</taxon>
        <taxon>Thoracicalcarea</taxon>
        <taxon>Balanomorpha</taxon>
        <taxon>Balanoidea</taxon>
        <taxon>Balanidae</taxon>
        <taxon>Amphibalaninae</taxon>
        <taxon>Amphibalanus</taxon>
    </lineage>
</organism>
<sequence length="75" mass="8162">MKRHGTKSGATDVQLQPDRNRQDVFAARPPLISLLLVPFRLPAQMTGLAASLDASGHTRLQALRSSLWVVNAGEQ</sequence>
<name>A0A6A4VEF1_AMPAM</name>
<protein>
    <submittedName>
        <fullName evidence="2">Uncharacterized protein</fullName>
    </submittedName>
</protein>
<proteinExistence type="predicted"/>
<dbReference type="Proteomes" id="UP000440578">
    <property type="component" value="Unassembled WGS sequence"/>
</dbReference>
<dbReference type="EMBL" id="VIIS01001663">
    <property type="protein sequence ID" value="KAF0294767.1"/>
    <property type="molecule type" value="Genomic_DNA"/>
</dbReference>
<feature type="region of interest" description="Disordered" evidence="1">
    <location>
        <begin position="1"/>
        <end position="21"/>
    </location>
</feature>
<evidence type="ECO:0000313" key="2">
    <source>
        <dbReference type="EMBL" id="KAF0294767.1"/>
    </source>
</evidence>
<reference evidence="2 3" key="1">
    <citation type="submission" date="2019-07" db="EMBL/GenBank/DDBJ databases">
        <title>Draft genome assembly of a fouling barnacle, Amphibalanus amphitrite (Darwin, 1854): The first reference genome for Thecostraca.</title>
        <authorList>
            <person name="Kim W."/>
        </authorList>
    </citation>
    <scope>NUCLEOTIDE SEQUENCE [LARGE SCALE GENOMIC DNA]</scope>
    <source>
        <strain evidence="2">SNU_AA5</strain>
        <tissue evidence="2">Soma without cirri and trophi</tissue>
    </source>
</reference>
<dbReference type="AlphaFoldDB" id="A0A6A4VEF1"/>
<comment type="caution">
    <text evidence="2">The sequence shown here is derived from an EMBL/GenBank/DDBJ whole genome shotgun (WGS) entry which is preliminary data.</text>
</comment>